<dbReference type="Pfam" id="PF01520">
    <property type="entry name" value="Amidase_3"/>
    <property type="match status" value="1"/>
</dbReference>
<dbReference type="InterPro" id="IPR013783">
    <property type="entry name" value="Ig-like_fold"/>
</dbReference>
<feature type="domain" description="MurNAc-LAA" evidence="2">
    <location>
        <begin position="32"/>
        <end position="146"/>
    </location>
</feature>
<dbReference type="InterPro" id="IPR002508">
    <property type="entry name" value="MurNAc-LAA_cat"/>
</dbReference>
<dbReference type="NCBIfam" id="TIGR04183">
    <property type="entry name" value="Por_Secre_tail"/>
    <property type="match status" value="1"/>
</dbReference>
<dbReference type="SUPFAM" id="SSF49478">
    <property type="entry name" value="Cna protein B-type domain"/>
    <property type="match status" value="1"/>
</dbReference>
<accession>A0A9D1ILN1</accession>
<sequence>MKYIKYILSAAVCLSAAIGLTAEDKAFNEARIYVNPGHGGWGSGDRNLVTINHALGDTTGFYETNTNLRKGLQLYHDLVDNGAAKVMLSRTRNGIEDDTTMDGVPQIVNLSAICEDVEANNIDYFISIHSNAATEGAATNYPLVLYRGTDDAVGNGLVDAKNMGLAAWPYINNNGITYKSHYTGEDDSNVRGDISFMGGSLTTMGYTGYYGVLRHGADGYLIEGCFHTYHPERHRLLNVDYCRQEGMRYARAIRAWFNGPTETTGDIMGTVKNALHPLENNLYSYKAASMDAYAPLNEFTVRLMKDGQEIATYTTDKEYNGVFVFEKLAPGKYTLDFTASPDWHPYTEEIEVVANTTVFTNVRLTDINEELPDPDAPEPEVEYYTHPEQDGDIAAGNSYEFTPGETVDIQGLEGLTVRRAILRDGKYYVLAHDAERTPHLMVVNPEDGTSKEMSLEGLVTEGFNGKNMSWTLSDIAFTNDGVLVGTNSVVIGRENNAYCNGDFYMYAWKGDDTTPLEDAKPTIVTTLPTNTSNSLAQAGNNYSNLIANSIAINGNFDEFSFYFDSHAGDAWNTNYGLRHVVWTMKDGTMTNYEAVDANAEYDETMFGEDAMMTLSPLGLNRIIFDGSQISTKEFEISLAEGVSIEHPGLNDDEVAVEAAGSNYFRYADDIFMATPTFNADDNSYGVNLYNITDGLDKAEKLAQVDNLLSTEGRQPMNAFGVVRNADIDLYLMAGNKIAKVTTEGIEQATEMARIFAYNLKTEKDGEDAYTLSFNTIIPATEASVNLINTHTGEVELTIPATGADCEYTATVQKSDVAENTNYTWEAAVKAGNVTSFKEFDVQQLFTSPYGIAVNNNPANVYFGNVYVSNTTEGETPRGNVDVGIYEYSPNGINISPSDVSAGIEWTGVAGQGPRRIAVAADGRIFASDYSTENAGIYVIDPETWTGTPLFKDAVNDGNGSLTVNGTYVGGRMVAVGVRGEGESTQLYAADATASGASWKKFVNRYDIGTASEWSTAPSYSAAASSYIGNENSSIVPVSTGFWAAQFRGQGSSSVANPCLFYFSDEQGDAVYDTSEIDDKESSNGALAVDEKTGTVAHSFGGGVRVFHYRLNYEGIPQVELLFEKPLDQTPLNSFAFDYAGNLYVVSGDGKIGFYGMPTNDNSITVPAKDQIVFGFDSVEEIESTAKASVYPNPASDVATVTAGCPIERIAIYNAASGAEALNVAGNGQNEMTIDVAGLSKGVYIVRINNVHTLKLIKR</sequence>
<dbReference type="Gene3D" id="2.60.40.10">
    <property type="entry name" value="Immunoglobulins"/>
    <property type="match status" value="1"/>
</dbReference>
<reference evidence="4" key="1">
    <citation type="submission" date="2020-10" db="EMBL/GenBank/DDBJ databases">
        <authorList>
            <person name="Gilroy R."/>
        </authorList>
    </citation>
    <scope>NUCLEOTIDE SEQUENCE</scope>
    <source>
        <strain evidence="4">17073</strain>
    </source>
</reference>
<evidence type="ECO:0000259" key="3">
    <source>
        <dbReference type="Pfam" id="PF18962"/>
    </source>
</evidence>
<dbReference type="EMBL" id="DVMS01000228">
    <property type="protein sequence ID" value="HIU39623.1"/>
    <property type="molecule type" value="Genomic_DNA"/>
</dbReference>
<evidence type="ECO:0000256" key="1">
    <source>
        <dbReference type="SAM" id="SignalP"/>
    </source>
</evidence>
<evidence type="ECO:0000313" key="4">
    <source>
        <dbReference type="EMBL" id="HIU39623.1"/>
    </source>
</evidence>
<feature type="signal peptide" evidence="1">
    <location>
        <begin position="1"/>
        <end position="22"/>
    </location>
</feature>
<proteinExistence type="predicted"/>
<dbReference type="Proteomes" id="UP000824076">
    <property type="component" value="Unassembled WGS sequence"/>
</dbReference>
<comment type="caution">
    <text evidence="4">The sequence shown here is derived from an EMBL/GenBank/DDBJ whole genome shotgun (WGS) entry which is preliminary data.</text>
</comment>
<dbReference type="Pfam" id="PF18962">
    <property type="entry name" value="Por_Secre_tail"/>
    <property type="match status" value="1"/>
</dbReference>
<dbReference type="SUPFAM" id="SSF75011">
    <property type="entry name" value="3-carboxy-cis,cis-mucoante lactonizing enzyme"/>
    <property type="match status" value="1"/>
</dbReference>
<feature type="domain" description="Secretion system C-terminal sorting" evidence="3">
    <location>
        <begin position="1189"/>
        <end position="1251"/>
    </location>
</feature>
<feature type="chain" id="PRO_5039513003" evidence="1">
    <location>
        <begin position="23"/>
        <end position="1258"/>
    </location>
</feature>
<evidence type="ECO:0000313" key="5">
    <source>
        <dbReference type="Proteomes" id="UP000824076"/>
    </source>
</evidence>
<reference evidence="4" key="2">
    <citation type="journal article" date="2021" name="PeerJ">
        <title>Extensive microbial diversity within the chicken gut microbiome revealed by metagenomics and culture.</title>
        <authorList>
            <person name="Gilroy R."/>
            <person name="Ravi A."/>
            <person name="Getino M."/>
            <person name="Pursley I."/>
            <person name="Horton D.L."/>
            <person name="Alikhan N.F."/>
            <person name="Baker D."/>
            <person name="Gharbi K."/>
            <person name="Hall N."/>
            <person name="Watson M."/>
            <person name="Adriaenssens E.M."/>
            <person name="Foster-Nyarko E."/>
            <person name="Jarju S."/>
            <person name="Secka A."/>
            <person name="Antonio M."/>
            <person name="Oren A."/>
            <person name="Chaudhuri R.R."/>
            <person name="La Ragione R."/>
            <person name="Hildebrand F."/>
            <person name="Pallen M.J."/>
        </authorList>
    </citation>
    <scope>NUCLEOTIDE SEQUENCE</scope>
    <source>
        <strain evidence="4">17073</strain>
    </source>
</reference>
<dbReference type="InterPro" id="IPR026444">
    <property type="entry name" value="Secre_tail"/>
</dbReference>
<organism evidence="4 5">
    <name type="scientific">Candidatus Limisoma intestinavium</name>
    <dbReference type="NCBI Taxonomy" id="2840856"/>
    <lineage>
        <taxon>Bacteria</taxon>
        <taxon>Pseudomonadati</taxon>
        <taxon>Bacteroidota</taxon>
        <taxon>Bacteroidia</taxon>
        <taxon>Bacteroidales</taxon>
        <taxon>Candidatus Limisoma</taxon>
    </lineage>
</organism>
<dbReference type="GO" id="GO:0009253">
    <property type="term" value="P:peptidoglycan catabolic process"/>
    <property type="evidence" value="ECO:0007669"/>
    <property type="project" value="InterPro"/>
</dbReference>
<name>A0A9D1ILN1_9BACT</name>
<keyword evidence="1" id="KW-0732">Signal</keyword>
<gene>
    <name evidence="4" type="ORF">IAD18_08170</name>
</gene>
<dbReference type="SUPFAM" id="SSF53187">
    <property type="entry name" value="Zn-dependent exopeptidases"/>
    <property type="match status" value="1"/>
</dbReference>
<dbReference type="GO" id="GO:0008745">
    <property type="term" value="F:N-acetylmuramoyl-L-alanine amidase activity"/>
    <property type="evidence" value="ECO:0007669"/>
    <property type="project" value="InterPro"/>
</dbReference>
<dbReference type="AlphaFoldDB" id="A0A9D1ILN1"/>
<dbReference type="Gene3D" id="3.40.630.40">
    <property type="entry name" value="Zn-dependent exopeptidases"/>
    <property type="match status" value="1"/>
</dbReference>
<evidence type="ECO:0000259" key="2">
    <source>
        <dbReference type="Pfam" id="PF01520"/>
    </source>
</evidence>
<protein>
    <submittedName>
        <fullName evidence="4">N-acetylmuramoyl-L-alanine amidase</fullName>
    </submittedName>
</protein>